<name>A0A8T9C4E8_9HELO</name>
<evidence type="ECO:0000313" key="3">
    <source>
        <dbReference type="Proteomes" id="UP000469558"/>
    </source>
</evidence>
<dbReference type="EMBL" id="QGMK01000670">
    <property type="protein sequence ID" value="TVY80508.1"/>
    <property type="molecule type" value="Genomic_DNA"/>
</dbReference>
<evidence type="ECO:0000259" key="1">
    <source>
        <dbReference type="Pfam" id="PF22939"/>
    </source>
</evidence>
<dbReference type="InterPro" id="IPR054471">
    <property type="entry name" value="GPIID_WHD"/>
</dbReference>
<organism evidence="2 3">
    <name type="scientific">Lachnellula suecica</name>
    <dbReference type="NCBI Taxonomy" id="602035"/>
    <lineage>
        <taxon>Eukaryota</taxon>
        <taxon>Fungi</taxon>
        <taxon>Dikarya</taxon>
        <taxon>Ascomycota</taxon>
        <taxon>Pezizomycotina</taxon>
        <taxon>Leotiomycetes</taxon>
        <taxon>Helotiales</taxon>
        <taxon>Lachnaceae</taxon>
        <taxon>Lachnellula</taxon>
    </lineage>
</organism>
<dbReference type="Pfam" id="PF22939">
    <property type="entry name" value="WHD_GPIID"/>
    <property type="match status" value="1"/>
</dbReference>
<dbReference type="Proteomes" id="UP000469558">
    <property type="component" value="Unassembled WGS sequence"/>
</dbReference>
<dbReference type="PANTHER" id="PTHR10039:SF10">
    <property type="entry name" value="NACHT DOMAIN-CONTAINING PROTEIN"/>
    <property type="match status" value="1"/>
</dbReference>
<reference evidence="2 3" key="1">
    <citation type="submission" date="2018-05" db="EMBL/GenBank/DDBJ databases">
        <title>Genome sequencing and assembly of the regulated plant pathogen Lachnellula willkommii and related sister species for the development of diagnostic species identification markers.</title>
        <authorList>
            <person name="Giroux E."/>
            <person name="Bilodeau G."/>
        </authorList>
    </citation>
    <scope>NUCLEOTIDE SEQUENCE [LARGE SCALE GENOMIC DNA]</scope>
    <source>
        <strain evidence="2 3">CBS 268.59</strain>
    </source>
</reference>
<protein>
    <submittedName>
        <fullName evidence="2">Vegetative incompatibility protein HET-E-1</fullName>
    </submittedName>
</protein>
<sequence length="283" mass="32426">MDINNYVSKSIRQRIFNGSLAIRDPNLEELIVQELVKGAKGMFLWVEFQLRDLCEAESDSGIKHVLKNLPRSLGETYDRLLSKIEGAERREIIERLFKWVVCARQPLHVDELREGIAFTLGDREWNPDKVVTNFNRLVRACGNLVVVNSETQVVQLAHASESPFHFTIQEANIMAGEFCIAYLSFSNFETQVIRYTENANTDVAALGKIASRGAIMSPDNPGRGAVRLWNSLRHKEATTNVDLRWSLPKKTKPPDLSKFEFLSYVTMHWLWHTMDFKSKVELT</sequence>
<accession>A0A8T9C4E8</accession>
<dbReference type="OrthoDB" id="7464126at2759"/>
<evidence type="ECO:0000313" key="2">
    <source>
        <dbReference type="EMBL" id="TVY80508.1"/>
    </source>
</evidence>
<feature type="domain" description="GPI inositol-deacylase winged helix" evidence="1">
    <location>
        <begin position="86"/>
        <end position="164"/>
    </location>
</feature>
<dbReference type="AlphaFoldDB" id="A0A8T9C4E8"/>
<keyword evidence="3" id="KW-1185">Reference proteome</keyword>
<proteinExistence type="predicted"/>
<gene>
    <name evidence="2" type="primary">HET-E1_26</name>
    <name evidence="2" type="ORF">LSUE1_G008385</name>
</gene>
<dbReference type="PANTHER" id="PTHR10039">
    <property type="entry name" value="AMELOGENIN"/>
    <property type="match status" value="1"/>
</dbReference>
<comment type="caution">
    <text evidence="2">The sequence shown here is derived from an EMBL/GenBank/DDBJ whole genome shotgun (WGS) entry which is preliminary data.</text>
</comment>